<dbReference type="AlphaFoldDB" id="A0ABD1RKC8"/>
<evidence type="ECO:0000313" key="4">
    <source>
        <dbReference type="Proteomes" id="UP001604277"/>
    </source>
</evidence>
<dbReference type="SUPFAM" id="SSF47473">
    <property type="entry name" value="EF-hand"/>
    <property type="match status" value="1"/>
</dbReference>
<dbReference type="Proteomes" id="UP001604277">
    <property type="component" value="Unassembled WGS sequence"/>
</dbReference>
<dbReference type="InterPro" id="IPR002048">
    <property type="entry name" value="EF_hand_dom"/>
</dbReference>
<dbReference type="PROSITE" id="PS00018">
    <property type="entry name" value="EF_HAND_1"/>
    <property type="match status" value="1"/>
</dbReference>
<dbReference type="PROSITE" id="PS50222">
    <property type="entry name" value="EF_HAND_2"/>
    <property type="match status" value="1"/>
</dbReference>
<proteinExistence type="predicted"/>
<dbReference type="SUPFAM" id="SSF57850">
    <property type="entry name" value="RING/U-box"/>
    <property type="match status" value="1"/>
</dbReference>
<reference evidence="4" key="1">
    <citation type="submission" date="2024-07" db="EMBL/GenBank/DDBJ databases">
        <title>Two chromosome-level genome assemblies of Korean endemic species Abeliophyllum distichum and Forsythia ovata (Oleaceae).</title>
        <authorList>
            <person name="Jang H."/>
        </authorList>
    </citation>
    <scope>NUCLEOTIDE SEQUENCE [LARGE SCALE GENOMIC DNA]</scope>
</reference>
<evidence type="ECO:0000313" key="3">
    <source>
        <dbReference type="EMBL" id="KAL2488869.1"/>
    </source>
</evidence>
<accession>A0ABD1RKC8</accession>
<keyword evidence="1" id="KW-0106">Calcium</keyword>
<feature type="domain" description="EF-hand" evidence="2">
    <location>
        <begin position="9"/>
        <end position="44"/>
    </location>
</feature>
<dbReference type="EMBL" id="JBFOLJ010000012">
    <property type="protein sequence ID" value="KAL2488869.1"/>
    <property type="molecule type" value="Genomic_DNA"/>
</dbReference>
<name>A0ABD1RKC8_9LAMI</name>
<evidence type="ECO:0000256" key="1">
    <source>
        <dbReference type="ARBA" id="ARBA00022837"/>
    </source>
</evidence>
<comment type="caution">
    <text evidence="3">The sequence shown here is derived from an EMBL/GenBank/DDBJ whole genome shotgun (WGS) entry which is preliminary data.</text>
</comment>
<evidence type="ECO:0000259" key="2">
    <source>
        <dbReference type="PROSITE" id="PS50222"/>
    </source>
</evidence>
<sequence length="108" mass="12210">MYKTTYTSSKNGHTNILFKKLDENGDGILDFNEVLAFYYMDKTGIPSCKELLLGPYFSCAMCLGKGSESYDLCCDCYSGGDYSHEHSLDNFMDTRAQLKPLRDLMKNA</sequence>
<dbReference type="InterPro" id="IPR011992">
    <property type="entry name" value="EF-hand-dom_pair"/>
</dbReference>
<gene>
    <name evidence="3" type="ORF">Fot_42161</name>
</gene>
<organism evidence="3 4">
    <name type="scientific">Forsythia ovata</name>
    <dbReference type="NCBI Taxonomy" id="205694"/>
    <lineage>
        <taxon>Eukaryota</taxon>
        <taxon>Viridiplantae</taxon>
        <taxon>Streptophyta</taxon>
        <taxon>Embryophyta</taxon>
        <taxon>Tracheophyta</taxon>
        <taxon>Spermatophyta</taxon>
        <taxon>Magnoliopsida</taxon>
        <taxon>eudicotyledons</taxon>
        <taxon>Gunneridae</taxon>
        <taxon>Pentapetalae</taxon>
        <taxon>asterids</taxon>
        <taxon>lamiids</taxon>
        <taxon>Lamiales</taxon>
        <taxon>Oleaceae</taxon>
        <taxon>Forsythieae</taxon>
        <taxon>Forsythia</taxon>
    </lineage>
</organism>
<protein>
    <submittedName>
        <fullName evidence="3">Calcium-binding EF-hand family protein</fullName>
    </submittedName>
</protein>
<keyword evidence="4" id="KW-1185">Reference proteome</keyword>
<dbReference type="InterPro" id="IPR018247">
    <property type="entry name" value="EF_Hand_1_Ca_BS"/>
</dbReference>